<evidence type="ECO:0008006" key="3">
    <source>
        <dbReference type="Google" id="ProtNLM"/>
    </source>
</evidence>
<organism evidence="1 2">
    <name type="scientific">Candidatus Shapirobacteria bacterium CG10_big_fil_rev_8_21_14_0_10_40_9</name>
    <dbReference type="NCBI Taxonomy" id="1974888"/>
    <lineage>
        <taxon>Bacteria</taxon>
        <taxon>Candidatus Shapironibacteriota</taxon>
    </lineage>
</organism>
<sequence>MDKERIGVAIVSDKDRVDLRERLQAEIEKNPRLIVVLLSRVKTSRIGQEIKKKNPDMVFITASLYTPEEVDELQGFVRRLRKHLPQTNIVIHTPQLSTTQREVFFEAGANCWINHAEPYEILGGALEKLATGKEIVHLSIIKKGT</sequence>
<dbReference type="Proteomes" id="UP000231474">
    <property type="component" value="Unassembled WGS sequence"/>
</dbReference>
<evidence type="ECO:0000313" key="2">
    <source>
        <dbReference type="Proteomes" id="UP000231474"/>
    </source>
</evidence>
<evidence type="ECO:0000313" key="1">
    <source>
        <dbReference type="EMBL" id="PJE67607.1"/>
    </source>
</evidence>
<dbReference type="AlphaFoldDB" id="A0A2M8L3Z9"/>
<protein>
    <recommendedName>
        <fullName evidence="3">Response regulatory domain-containing protein</fullName>
    </recommendedName>
</protein>
<accession>A0A2M8L3Z9</accession>
<dbReference type="EMBL" id="PFEK01000028">
    <property type="protein sequence ID" value="PJE67607.1"/>
    <property type="molecule type" value="Genomic_DNA"/>
</dbReference>
<gene>
    <name evidence="1" type="ORF">COU95_01455</name>
</gene>
<dbReference type="Gene3D" id="3.40.50.2300">
    <property type="match status" value="1"/>
</dbReference>
<reference evidence="2" key="1">
    <citation type="submission" date="2017-09" db="EMBL/GenBank/DDBJ databases">
        <title>Depth-based differentiation of microbial function through sediment-hosted aquifers and enrichment of novel symbionts in the deep terrestrial subsurface.</title>
        <authorList>
            <person name="Probst A.J."/>
            <person name="Ladd B."/>
            <person name="Jarett J.K."/>
            <person name="Geller-Mcgrath D.E."/>
            <person name="Sieber C.M.K."/>
            <person name="Emerson J.B."/>
            <person name="Anantharaman K."/>
            <person name="Thomas B.C."/>
            <person name="Malmstrom R."/>
            <person name="Stieglmeier M."/>
            <person name="Klingl A."/>
            <person name="Woyke T."/>
            <person name="Ryan C.M."/>
            <person name="Banfield J.F."/>
        </authorList>
    </citation>
    <scope>NUCLEOTIDE SEQUENCE [LARGE SCALE GENOMIC DNA]</scope>
</reference>
<name>A0A2M8L3Z9_9BACT</name>
<proteinExistence type="predicted"/>
<comment type="caution">
    <text evidence="1">The sequence shown here is derived from an EMBL/GenBank/DDBJ whole genome shotgun (WGS) entry which is preliminary data.</text>
</comment>